<proteinExistence type="predicted"/>
<gene>
    <name evidence="2" type="ORF">Pla108_32780</name>
</gene>
<evidence type="ECO:0000313" key="2">
    <source>
        <dbReference type="EMBL" id="TWT96190.1"/>
    </source>
</evidence>
<name>A0A5C6A9V7_9BACT</name>
<dbReference type="OrthoDB" id="289134at2"/>
<feature type="transmembrane region" description="Helical" evidence="1">
    <location>
        <begin position="73"/>
        <end position="91"/>
    </location>
</feature>
<keyword evidence="1" id="KW-0812">Transmembrane</keyword>
<evidence type="ECO:0000313" key="3">
    <source>
        <dbReference type="Proteomes" id="UP000317421"/>
    </source>
</evidence>
<dbReference type="EMBL" id="SJPR01000004">
    <property type="protein sequence ID" value="TWT96190.1"/>
    <property type="molecule type" value="Genomic_DNA"/>
</dbReference>
<comment type="caution">
    <text evidence="2">The sequence shown here is derived from an EMBL/GenBank/DDBJ whole genome shotgun (WGS) entry which is preliminary data.</text>
</comment>
<dbReference type="RefSeq" id="WP_146445971.1">
    <property type="nucleotide sequence ID" value="NZ_SJPR01000004.1"/>
</dbReference>
<organism evidence="2 3">
    <name type="scientific">Botrimarina colliarenosi</name>
    <dbReference type="NCBI Taxonomy" id="2528001"/>
    <lineage>
        <taxon>Bacteria</taxon>
        <taxon>Pseudomonadati</taxon>
        <taxon>Planctomycetota</taxon>
        <taxon>Planctomycetia</taxon>
        <taxon>Pirellulales</taxon>
        <taxon>Lacipirellulaceae</taxon>
        <taxon>Botrimarina</taxon>
    </lineage>
</organism>
<dbReference type="AlphaFoldDB" id="A0A5C6A9V7"/>
<protein>
    <submittedName>
        <fullName evidence="2">Uncharacterized protein</fullName>
    </submittedName>
</protein>
<dbReference type="Proteomes" id="UP000317421">
    <property type="component" value="Unassembled WGS sequence"/>
</dbReference>
<accession>A0A5C6A9V7</accession>
<keyword evidence="3" id="KW-1185">Reference proteome</keyword>
<sequence length="97" mass="10349">MELNRNQFLFIAIFLALLGMQLRMVSSYVLTSEATRFLAERALASADPVGALAGTTPALPATLPAKVVSPPDWLGWCLLSIGAVLFFHSLTMGKPSG</sequence>
<keyword evidence="1" id="KW-0472">Membrane</keyword>
<reference evidence="2 3" key="1">
    <citation type="submission" date="2019-02" db="EMBL/GenBank/DDBJ databases">
        <title>Deep-cultivation of Planctomycetes and their phenomic and genomic characterization uncovers novel biology.</title>
        <authorList>
            <person name="Wiegand S."/>
            <person name="Jogler M."/>
            <person name="Boedeker C."/>
            <person name="Pinto D."/>
            <person name="Vollmers J."/>
            <person name="Rivas-Marin E."/>
            <person name="Kohn T."/>
            <person name="Peeters S.H."/>
            <person name="Heuer A."/>
            <person name="Rast P."/>
            <person name="Oberbeckmann S."/>
            <person name="Bunk B."/>
            <person name="Jeske O."/>
            <person name="Meyerdierks A."/>
            <person name="Storesund J.E."/>
            <person name="Kallscheuer N."/>
            <person name="Luecker S."/>
            <person name="Lage O.M."/>
            <person name="Pohl T."/>
            <person name="Merkel B.J."/>
            <person name="Hornburger P."/>
            <person name="Mueller R.-W."/>
            <person name="Bruemmer F."/>
            <person name="Labrenz M."/>
            <person name="Spormann A.M."/>
            <person name="Op Den Camp H."/>
            <person name="Overmann J."/>
            <person name="Amann R."/>
            <person name="Jetten M.S.M."/>
            <person name="Mascher T."/>
            <person name="Medema M.H."/>
            <person name="Devos D.P."/>
            <person name="Kaster A.-K."/>
            <person name="Ovreas L."/>
            <person name="Rohde M."/>
            <person name="Galperin M.Y."/>
            <person name="Jogler C."/>
        </authorList>
    </citation>
    <scope>NUCLEOTIDE SEQUENCE [LARGE SCALE GENOMIC DNA]</scope>
    <source>
        <strain evidence="2 3">Pla108</strain>
    </source>
</reference>
<keyword evidence="1" id="KW-1133">Transmembrane helix</keyword>
<evidence type="ECO:0000256" key="1">
    <source>
        <dbReference type="SAM" id="Phobius"/>
    </source>
</evidence>